<feature type="domain" description="G" evidence="1">
    <location>
        <begin position="33"/>
        <end position="138"/>
    </location>
</feature>
<evidence type="ECO:0000313" key="2">
    <source>
        <dbReference type="EMBL" id="ABM03896.1"/>
    </source>
</evidence>
<name>A1SWN1_PSYIN</name>
<organism evidence="2 3">
    <name type="scientific">Psychromonas ingrahamii (strain DSM 17664 / CCUG 51855 / 37)</name>
    <dbReference type="NCBI Taxonomy" id="357804"/>
    <lineage>
        <taxon>Bacteria</taxon>
        <taxon>Pseudomonadati</taxon>
        <taxon>Pseudomonadota</taxon>
        <taxon>Gammaproteobacteria</taxon>
        <taxon>Alteromonadales</taxon>
        <taxon>Psychromonadaceae</taxon>
        <taxon>Psychromonas</taxon>
    </lineage>
</organism>
<keyword evidence="2" id="KW-0808">Transferase</keyword>
<evidence type="ECO:0000313" key="3">
    <source>
        <dbReference type="Proteomes" id="UP000000639"/>
    </source>
</evidence>
<dbReference type="EMBL" id="CP000510">
    <property type="protein sequence ID" value="ABM03896.1"/>
    <property type="molecule type" value="Genomic_DNA"/>
</dbReference>
<dbReference type="AlphaFoldDB" id="A1SWN1"/>
<sequence length="363" mass="39483">MFDQIKEFINPIKNPDLAQAHELQRKHLPTLWLLGKTGAGKSLFIQAVTGLSSVEVGNGFEPCTMTASVYDFPQDKAVMRFLDTRGLGEADYDPAQDLKEIGQSGNAVVVVMKVDEPEQSAVLAALKQIKKNKQIKHLLLIHSAVLLSEEVERVRQIAFNEGQVRGIWGKGFDSVSVDFECEDGAVYNYQLLISALTKFLPVIGLIVEDKEHSTVEGENFDKVANEVLWYAGSAAASDLIPAVGLVSVPAIQAKMLHGLANQYGVQWNSRTFSELIGTLGSGFALQYSAKLGARQLVKLIPVYGQTAGAVAAAAMSFATTYGLGRAACYYFYHKSKGDIASNEAMQNMYKKSFKKGKAAAGYE</sequence>
<dbReference type="Pfam" id="PF01926">
    <property type="entry name" value="MMR_HSR1"/>
    <property type="match status" value="1"/>
</dbReference>
<dbReference type="SUPFAM" id="SSF52540">
    <property type="entry name" value="P-loop containing nucleoside triphosphate hydrolases"/>
    <property type="match status" value="1"/>
</dbReference>
<dbReference type="STRING" id="357804.Ping_2153"/>
<dbReference type="GO" id="GO:0005525">
    <property type="term" value="F:GTP binding"/>
    <property type="evidence" value="ECO:0007669"/>
    <property type="project" value="InterPro"/>
</dbReference>
<dbReference type="InterPro" id="IPR006073">
    <property type="entry name" value="GTP-bd"/>
</dbReference>
<dbReference type="GO" id="GO:0016301">
    <property type="term" value="F:kinase activity"/>
    <property type="evidence" value="ECO:0007669"/>
    <property type="project" value="UniProtKB-KW"/>
</dbReference>
<keyword evidence="2" id="KW-0418">Kinase</keyword>
<dbReference type="InterPro" id="IPR027417">
    <property type="entry name" value="P-loop_NTPase"/>
</dbReference>
<accession>A1SWN1</accession>
<dbReference type="RefSeq" id="WP_011770456.1">
    <property type="nucleotide sequence ID" value="NC_008709.1"/>
</dbReference>
<dbReference type="HOGENOM" id="CLU_057498_0_0_6"/>
<evidence type="ECO:0000259" key="1">
    <source>
        <dbReference type="Pfam" id="PF01926"/>
    </source>
</evidence>
<protein>
    <submittedName>
        <fullName evidence="2">Kinase</fullName>
    </submittedName>
</protein>
<dbReference type="eggNOG" id="COG3596">
    <property type="taxonomic scope" value="Bacteria"/>
</dbReference>
<dbReference type="eggNOG" id="COG3597">
    <property type="taxonomic scope" value="Bacteria"/>
</dbReference>
<proteinExistence type="predicted"/>
<dbReference type="Gene3D" id="3.40.50.300">
    <property type="entry name" value="P-loop containing nucleotide triphosphate hydrolases"/>
    <property type="match status" value="1"/>
</dbReference>
<dbReference type="Proteomes" id="UP000000639">
    <property type="component" value="Chromosome"/>
</dbReference>
<reference evidence="2 3" key="1">
    <citation type="submission" date="2007-01" db="EMBL/GenBank/DDBJ databases">
        <title>Complete sequence of Psychromonas ingrahamii 37.</title>
        <authorList>
            <consortium name="US DOE Joint Genome Institute"/>
            <person name="Copeland A."/>
            <person name="Lucas S."/>
            <person name="Lapidus A."/>
            <person name="Barry K."/>
            <person name="Detter J.C."/>
            <person name="Glavina del Rio T."/>
            <person name="Hammon N."/>
            <person name="Israni S."/>
            <person name="Dalin E."/>
            <person name="Tice H."/>
            <person name="Pitluck S."/>
            <person name="Thompson L.S."/>
            <person name="Brettin T."/>
            <person name="Bruce D."/>
            <person name="Han C."/>
            <person name="Tapia R."/>
            <person name="Schmutz J."/>
            <person name="Larimer F."/>
            <person name="Land M."/>
            <person name="Hauser L."/>
            <person name="Kyrpides N."/>
            <person name="Ivanova N."/>
            <person name="Staley J."/>
            <person name="Richardson P."/>
        </authorList>
    </citation>
    <scope>NUCLEOTIDE SEQUENCE [LARGE SCALE GENOMIC DNA]</scope>
    <source>
        <strain evidence="2 3">37</strain>
    </source>
</reference>
<dbReference type="OrthoDB" id="417988at2"/>
<keyword evidence="3" id="KW-1185">Reference proteome</keyword>
<dbReference type="KEGG" id="pin:Ping_2153"/>
<gene>
    <name evidence="2" type="ordered locus">Ping_2153</name>
</gene>